<gene>
    <name evidence="1" type="ORF">AGERDE_LOCUS3795</name>
</gene>
<organism evidence="1 2">
    <name type="scientific">Ambispora gerdemannii</name>
    <dbReference type="NCBI Taxonomy" id="144530"/>
    <lineage>
        <taxon>Eukaryota</taxon>
        <taxon>Fungi</taxon>
        <taxon>Fungi incertae sedis</taxon>
        <taxon>Mucoromycota</taxon>
        <taxon>Glomeromycotina</taxon>
        <taxon>Glomeromycetes</taxon>
        <taxon>Archaeosporales</taxon>
        <taxon>Ambisporaceae</taxon>
        <taxon>Ambispora</taxon>
    </lineage>
</organism>
<proteinExistence type="predicted"/>
<reference evidence="1" key="1">
    <citation type="submission" date="2021-06" db="EMBL/GenBank/DDBJ databases">
        <authorList>
            <person name="Kallberg Y."/>
            <person name="Tangrot J."/>
            <person name="Rosling A."/>
        </authorList>
    </citation>
    <scope>NUCLEOTIDE SEQUENCE</scope>
    <source>
        <strain evidence="1">MT106</strain>
    </source>
</reference>
<dbReference type="EMBL" id="CAJVPL010000396">
    <property type="protein sequence ID" value="CAG8491869.1"/>
    <property type="molecule type" value="Genomic_DNA"/>
</dbReference>
<dbReference type="Proteomes" id="UP000789831">
    <property type="component" value="Unassembled WGS sequence"/>
</dbReference>
<accession>A0A9N8WM38</accession>
<keyword evidence="2" id="KW-1185">Reference proteome</keyword>
<dbReference type="AlphaFoldDB" id="A0A9N8WM38"/>
<comment type="caution">
    <text evidence="1">The sequence shown here is derived from an EMBL/GenBank/DDBJ whole genome shotgun (WGS) entry which is preliminary data.</text>
</comment>
<protein>
    <submittedName>
        <fullName evidence="1">5686_t:CDS:1</fullName>
    </submittedName>
</protein>
<evidence type="ECO:0000313" key="1">
    <source>
        <dbReference type="EMBL" id="CAG8491869.1"/>
    </source>
</evidence>
<sequence>MVMGVASLATTSLLARFSKANKLEQPLRYEKKLGGEDVWYLGK</sequence>
<name>A0A9N8WM38_9GLOM</name>
<evidence type="ECO:0000313" key="2">
    <source>
        <dbReference type="Proteomes" id="UP000789831"/>
    </source>
</evidence>